<dbReference type="OrthoDB" id="9759607at2"/>
<evidence type="ECO:0000259" key="2">
    <source>
        <dbReference type="PROSITE" id="PS50887"/>
    </source>
</evidence>
<dbReference type="InterPro" id="IPR029787">
    <property type="entry name" value="Nucleotide_cyclase"/>
</dbReference>
<dbReference type="CDD" id="cd01949">
    <property type="entry name" value="GGDEF"/>
    <property type="match status" value="1"/>
</dbReference>
<dbReference type="Gene3D" id="3.30.70.270">
    <property type="match status" value="1"/>
</dbReference>
<reference evidence="3 4" key="1">
    <citation type="submission" date="2019-02" db="EMBL/GenBank/DDBJ databases">
        <title>Paenibacillus sp. nov., isolated from surface-sterilized tissue of Thalictrum simplex L.</title>
        <authorList>
            <person name="Tuo L."/>
        </authorList>
    </citation>
    <scope>NUCLEOTIDE SEQUENCE [LARGE SCALE GENOMIC DNA]</scope>
    <source>
        <strain evidence="3 4">N2SHLJ1</strain>
    </source>
</reference>
<dbReference type="RefSeq" id="WP_131011622.1">
    <property type="nucleotide sequence ID" value="NZ_SIRE01000002.1"/>
</dbReference>
<gene>
    <name evidence="3" type="ORF">EYB31_02285</name>
</gene>
<name>A0A4Q9DXI2_9BACL</name>
<comment type="caution">
    <text evidence="3">The sequence shown here is derived from an EMBL/GenBank/DDBJ whole genome shotgun (WGS) entry which is preliminary data.</text>
</comment>
<feature type="transmembrane region" description="Helical" evidence="1">
    <location>
        <begin position="106"/>
        <end position="124"/>
    </location>
</feature>
<dbReference type="GO" id="GO:1902201">
    <property type="term" value="P:negative regulation of bacterial-type flagellum-dependent cell motility"/>
    <property type="evidence" value="ECO:0007669"/>
    <property type="project" value="TreeGrafter"/>
</dbReference>
<keyword evidence="1" id="KW-0472">Membrane</keyword>
<keyword evidence="4" id="KW-1185">Reference proteome</keyword>
<dbReference type="GO" id="GO:0043709">
    <property type="term" value="P:cell adhesion involved in single-species biofilm formation"/>
    <property type="evidence" value="ECO:0007669"/>
    <property type="project" value="TreeGrafter"/>
</dbReference>
<feature type="transmembrane region" description="Helical" evidence="1">
    <location>
        <begin position="66"/>
        <end position="94"/>
    </location>
</feature>
<proteinExistence type="predicted"/>
<accession>A0A4Q9DXI2</accession>
<keyword evidence="1" id="KW-0812">Transmembrane</keyword>
<dbReference type="NCBIfam" id="TIGR00254">
    <property type="entry name" value="GGDEF"/>
    <property type="match status" value="1"/>
</dbReference>
<dbReference type="FunFam" id="3.30.70.270:FF:000001">
    <property type="entry name" value="Diguanylate cyclase domain protein"/>
    <property type="match status" value="1"/>
</dbReference>
<dbReference type="InterPro" id="IPR050469">
    <property type="entry name" value="Diguanylate_Cyclase"/>
</dbReference>
<feature type="transmembrane region" description="Helical" evidence="1">
    <location>
        <begin position="136"/>
        <end position="156"/>
    </location>
</feature>
<dbReference type="PANTHER" id="PTHR45138">
    <property type="entry name" value="REGULATORY COMPONENTS OF SENSORY TRANSDUCTION SYSTEM"/>
    <property type="match status" value="1"/>
</dbReference>
<feature type="transmembrane region" description="Helical" evidence="1">
    <location>
        <begin position="39"/>
        <end position="59"/>
    </location>
</feature>
<evidence type="ECO:0000313" key="4">
    <source>
        <dbReference type="Proteomes" id="UP000293142"/>
    </source>
</evidence>
<dbReference type="SMART" id="SM00267">
    <property type="entry name" value="GGDEF"/>
    <property type="match status" value="1"/>
</dbReference>
<dbReference type="Proteomes" id="UP000293142">
    <property type="component" value="Unassembled WGS sequence"/>
</dbReference>
<evidence type="ECO:0000313" key="3">
    <source>
        <dbReference type="EMBL" id="TBL81837.1"/>
    </source>
</evidence>
<sequence>MEWSQLMRIAFAAMGLLFSISYGSRRLFDHKFAPSSPRLRQGLLVAVAVLAGWAAAWVIPNQVMAALPLVPAVILILMGQSGVAVFGAGTIILLGQHITVHGLKHGDTLIVFLMALLLFVRIAVYLRDRSSCRSPYLYGLLLHFACFIPALSSWPYESEGGGGLMAAMALSYVVCTLVVMFVQGMQRDRQIQRSLSDEAYKDHLTELYNKRFFLQALERTVRLAAGRGKAMSVLFIDIDRFKHINDSYGHMTGDLVIREVAERIREQLRAEDTAARYGGDEFVVLLPGCSSLQAAQAAERIRRSMSQKAFHVRGDYVNITISGGISAFPEWPQEELLDAADEALYKAKQNGRNRIEVAERVG</sequence>
<organism evidence="3 4">
    <name type="scientific">Paenibacillus thalictri</name>
    <dbReference type="NCBI Taxonomy" id="2527873"/>
    <lineage>
        <taxon>Bacteria</taxon>
        <taxon>Bacillati</taxon>
        <taxon>Bacillota</taxon>
        <taxon>Bacilli</taxon>
        <taxon>Bacillales</taxon>
        <taxon>Paenibacillaceae</taxon>
        <taxon>Paenibacillus</taxon>
    </lineage>
</organism>
<dbReference type="InterPro" id="IPR043128">
    <property type="entry name" value="Rev_trsase/Diguanyl_cyclase"/>
</dbReference>
<dbReference type="SUPFAM" id="SSF55073">
    <property type="entry name" value="Nucleotide cyclase"/>
    <property type="match status" value="1"/>
</dbReference>
<dbReference type="EMBL" id="SIRE01000002">
    <property type="protein sequence ID" value="TBL81837.1"/>
    <property type="molecule type" value="Genomic_DNA"/>
</dbReference>
<feature type="transmembrane region" description="Helical" evidence="1">
    <location>
        <begin position="162"/>
        <end position="182"/>
    </location>
</feature>
<dbReference type="PROSITE" id="PS50887">
    <property type="entry name" value="GGDEF"/>
    <property type="match status" value="1"/>
</dbReference>
<dbReference type="Pfam" id="PF00990">
    <property type="entry name" value="GGDEF"/>
    <property type="match status" value="1"/>
</dbReference>
<dbReference type="PANTHER" id="PTHR45138:SF9">
    <property type="entry name" value="DIGUANYLATE CYCLASE DGCM-RELATED"/>
    <property type="match status" value="1"/>
</dbReference>
<keyword evidence="1" id="KW-1133">Transmembrane helix</keyword>
<evidence type="ECO:0000256" key="1">
    <source>
        <dbReference type="SAM" id="Phobius"/>
    </source>
</evidence>
<protein>
    <submittedName>
        <fullName evidence="3">GGDEF domain-containing protein</fullName>
    </submittedName>
</protein>
<dbReference type="AlphaFoldDB" id="A0A4Q9DXI2"/>
<dbReference type="InterPro" id="IPR000160">
    <property type="entry name" value="GGDEF_dom"/>
</dbReference>
<dbReference type="GO" id="GO:0052621">
    <property type="term" value="F:diguanylate cyclase activity"/>
    <property type="evidence" value="ECO:0007669"/>
    <property type="project" value="TreeGrafter"/>
</dbReference>
<dbReference type="GO" id="GO:0005886">
    <property type="term" value="C:plasma membrane"/>
    <property type="evidence" value="ECO:0007669"/>
    <property type="project" value="TreeGrafter"/>
</dbReference>
<feature type="domain" description="GGDEF" evidence="2">
    <location>
        <begin position="229"/>
        <end position="360"/>
    </location>
</feature>